<reference evidence="1 2" key="1">
    <citation type="submission" date="2021-02" db="EMBL/GenBank/DDBJ databases">
        <title>Variation within the Batrachochytrium salamandrivorans European outbreak.</title>
        <authorList>
            <person name="Kelly M."/>
            <person name="Pasmans F."/>
            <person name="Shea T.P."/>
            <person name="Munoz J.F."/>
            <person name="Carranza S."/>
            <person name="Cuomo C.A."/>
            <person name="Martel A."/>
        </authorList>
    </citation>
    <scope>NUCLEOTIDE SEQUENCE [LARGE SCALE GENOMIC DNA]</scope>
    <source>
        <strain evidence="1 2">AMFP18/2</strain>
    </source>
</reference>
<evidence type="ECO:0000313" key="2">
    <source>
        <dbReference type="Proteomes" id="UP001648503"/>
    </source>
</evidence>
<name>A0ABQ8F1V2_9FUNG</name>
<accession>A0ABQ8F1V2</accession>
<proteinExistence type="predicted"/>
<sequence>MGSTDTAGEGAPLATQTLPELMEAVVCLKEEITFTAAAPPISLHESATTPNNTLVLHSGQISRMHNLAMDLHHHTVALTNNKNTSFLQTQSQIAASILSVVELICSIRGSDQHAVYLSLAQDTCLVCNSVLAILKSLKLMSRYKSDTSLQTQGRDHDSLIQDIQIFYKTASKIAIETLMTDICDRIRSGSELSKEPAICTLLMHILKFTSFAYTENDMFLLNHGWRCVDVFLVSSTTPPSSRELCDLVLKSLEEATCQLAQKHHPSNTTMLNERSLAAHAVLAKFFLAHFNHLMKNFHASCILQNTVSLFISTISNILFVVTRCTLTGAKSPNATLFSSICTTIQYFLNTTMTMLGDSTSQPGHASVSLLIANAEPPETFPAPRVFYTVKSLFLAGSLQTGSNNQKDLDILRSTHPTNTDIIHTLMTTLELSDARLLVYPYMDSQSIYTDILVAVSVHMHRQDAAITWPILERILWQWLLKCTLPTTWLLIADVFGHIHRYSPKALSEYPSRSLVIALTSRLCPGSPLASRIRYLAQRLNINIDTAVADAEILLLTPYAHTRSADKLSNTHLANCLVQWQGLPRKNHSDHRQGSVSANENNGVGPWTKFQDSLLADMIDVLAAIWTHICSCLDIESDVDCAVREFQRLTLVAVPLARISEWNLSLALCRRFPKSAAKWDTLLSESATSTNIVVPLVLYIEGASGAIEHSLTMRDADVALCLTLKSCIALVDLACGLLGKLTVDQIHRLLISFDGWLHVDSPNPMLVDMVLVFIQRSASRNLHHLEEISRIIDRTMQLRQSSWLIIHHACQTAIAVASVSPLGAPKLSPSSRALVQALLSGVSTTTTHPLIATTINPDEITTLTGCTLGSMMLPHIPMEGNELIDALATLQTCLESTPLRNVGPHEQTSMQRVLCKLQNILANIHHA</sequence>
<dbReference type="EMBL" id="JAFCIX010000431">
    <property type="protein sequence ID" value="KAH6590610.1"/>
    <property type="molecule type" value="Genomic_DNA"/>
</dbReference>
<evidence type="ECO:0000313" key="1">
    <source>
        <dbReference type="EMBL" id="KAH6590610.1"/>
    </source>
</evidence>
<dbReference type="Proteomes" id="UP001648503">
    <property type="component" value="Unassembled WGS sequence"/>
</dbReference>
<organism evidence="1 2">
    <name type="scientific">Batrachochytrium salamandrivorans</name>
    <dbReference type="NCBI Taxonomy" id="1357716"/>
    <lineage>
        <taxon>Eukaryota</taxon>
        <taxon>Fungi</taxon>
        <taxon>Fungi incertae sedis</taxon>
        <taxon>Chytridiomycota</taxon>
        <taxon>Chytridiomycota incertae sedis</taxon>
        <taxon>Chytridiomycetes</taxon>
        <taxon>Rhizophydiales</taxon>
        <taxon>Rhizophydiales incertae sedis</taxon>
        <taxon>Batrachochytrium</taxon>
    </lineage>
</organism>
<gene>
    <name evidence="1" type="ORF">BASA50_009259</name>
</gene>
<protein>
    <submittedName>
        <fullName evidence="1">Uncharacterized protein</fullName>
    </submittedName>
</protein>
<keyword evidence="2" id="KW-1185">Reference proteome</keyword>
<comment type="caution">
    <text evidence="1">The sequence shown here is derived from an EMBL/GenBank/DDBJ whole genome shotgun (WGS) entry which is preliminary data.</text>
</comment>